<evidence type="ECO:0000313" key="1">
    <source>
        <dbReference type="EMBL" id="RLT71910.1"/>
    </source>
</evidence>
<dbReference type="Proteomes" id="UP000278164">
    <property type="component" value="Unassembled WGS sequence"/>
</dbReference>
<dbReference type="SUPFAM" id="SSF46565">
    <property type="entry name" value="Chaperone J-domain"/>
    <property type="match status" value="1"/>
</dbReference>
<comment type="caution">
    <text evidence="1">The sequence shown here is derived from an EMBL/GenBank/DDBJ whole genome shotgun (WGS) entry which is preliminary data.</text>
</comment>
<evidence type="ECO:0008006" key="3">
    <source>
        <dbReference type="Google" id="ProtNLM"/>
    </source>
</evidence>
<evidence type="ECO:0000313" key="2">
    <source>
        <dbReference type="Proteomes" id="UP000278164"/>
    </source>
</evidence>
<organism evidence="1 2">
    <name type="scientific">Parabacteroides distasonis</name>
    <dbReference type="NCBI Taxonomy" id="823"/>
    <lineage>
        <taxon>Bacteria</taxon>
        <taxon>Pseudomonadati</taxon>
        <taxon>Bacteroidota</taxon>
        <taxon>Bacteroidia</taxon>
        <taxon>Bacteroidales</taxon>
        <taxon>Tannerellaceae</taxon>
        <taxon>Parabacteroides</taxon>
    </lineage>
</organism>
<gene>
    <name evidence="1" type="ORF">D7V78_18695</name>
</gene>
<dbReference type="OrthoDB" id="1043486at2"/>
<dbReference type="EMBL" id="RAYI01000080">
    <property type="protein sequence ID" value="RLT71910.1"/>
    <property type="molecule type" value="Genomic_DNA"/>
</dbReference>
<dbReference type="RefSeq" id="WP_121737399.1">
    <property type="nucleotide sequence ID" value="NZ_QXXG01000066.1"/>
</dbReference>
<dbReference type="InterPro" id="IPR036869">
    <property type="entry name" value="J_dom_sf"/>
</dbReference>
<reference evidence="1 2" key="1">
    <citation type="submission" date="2018-09" db="EMBL/GenBank/DDBJ databases">
        <title>Murine metabolic-syndrome-specific gut microbial biobank.</title>
        <authorList>
            <person name="Liu C."/>
        </authorList>
    </citation>
    <scope>NUCLEOTIDE SEQUENCE [LARGE SCALE GENOMIC DNA]</scope>
    <source>
        <strain evidence="1 2">8-P5</strain>
    </source>
</reference>
<protein>
    <recommendedName>
        <fullName evidence="3">Molecular chaperone DnaJ</fullName>
    </recommendedName>
</protein>
<accession>A0A3L7ZPE5</accession>
<name>A0A3L7ZPE5_PARDI</name>
<dbReference type="AlphaFoldDB" id="A0A3L7ZPE5"/>
<proteinExistence type="predicted"/>
<sequence>MNLVKSIFRHFRRKRILDCEDCNNVVNSIAKAKSLHKRLIVLSHPDKNPNKIELATKISESINENRYNYKELLKLEQQIKNELL</sequence>